<dbReference type="AlphaFoldDB" id="M7TJY0"/>
<evidence type="ECO:0000313" key="9">
    <source>
        <dbReference type="Proteomes" id="UP000012174"/>
    </source>
</evidence>
<protein>
    <submittedName>
        <fullName evidence="8">Putative fungal specific transcription factor domain-containing protein</fullName>
    </submittedName>
</protein>
<keyword evidence="2" id="KW-0862">Zinc</keyword>
<comment type="subcellular location">
    <subcellularLocation>
        <location evidence="1">Nucleus</location>
    </subcellularLocation>
</comment>
<keyword evidence="7" id="KW-0472">Membrane</keyword>
<evidence type="ECO:0000256" key="7">
    <source>
        <dbReference type="SAM" id="Phobius"/>
    </source>
</evidence>
<keyword evidence="3" id="KW-0805">Transcription regulation</keyword>
<evidence type="ECO:0000313" key="8">
    <source>
        <dbReference type="EMBL" id="EMR70236.1"/>
    </source>
</evidence>
<keyword evidence="6" id="KW-0539">Nucleus</keyword>
<dbReference type="PANTHER" id="PTHR47540:SF1">
    <property type="entry name" value="ACTIVATOR OF STRESS GENES 1-RELATED"/>
    <property type="match status" value="1"/>
</dbReference>
<dbReference type="KEGG" id="ela:UCREL1_2721"/>
<keyword evidence="5" id="KW-0804">Transcription</keyword>
<dbReference type="EMBL" id="KB705903">
    <property type="protein sequence ID" value="EMR70236.1"/>
    <property type="molecule type" value="Genomic_DNA"/>
</dbReference>
<accession>M7TJY0</accession>
<sequence>MNILGKTVRSIYPLKRMEQNAAEGSSTDQLKASYSISYAKVKELEEELQQWNEELPMAWRPNSEGPDEVVRIRNLLRFAFAHVQMVLYRPFLHYVSPRVSNGKTVDERGYACGAAGITVARNIVHLGLEMRKQVSLVGPYWFTFFTEFFAILTLVFFVLENQDKEGSKEILADAIAGKEMINGLARTCLAADKISETLGTIFEQLPDNLKKVKPRVITGSGS</sequence>
<keyword evidence="9" id="KW-1185">Reference proteome</keyword>
<organism evidence="8 9">
    <name type="scientific">Eutypa lata (strain UCR-EL1)</name>
    <name type="common">Grapevine dieback disease fungus</name>
    <name type="synonym">Eutypa armeniacae</name>
    <dbReference type="NCBI Taxonomy" id="1287681"/>
    <lineage>
        <taxon>Eukaryota</taxon>
        <taxon>Fungi</taxon>
        <taxon>Dikarya</taxon>
        <taxon>Ascomycota</taxon>
        <taxon>Pezizomycotina</taxon>
        <taxon>Sordariomycetes</taxon>
        <taxon>Xylariomycetidae</taxon>
        <taxon>Xylariales</taxon>
        <taxon>Diatrypaceae</taxon>
        <taxon>Eutypa</taxon>
    </lineage>
</organism>
<evidence type="ECO:0000256" key="1">
    <source>
        <dbReference type="ARBA" id="ARBA00004123"/>
    </source>
</evidence>
<dbReference type="GO" id="GO:0045944">
    <property type="term" value="P:positive regulation of transcription by RNA polymerase II"/>
    <property type="evidence" value="ECO:0007669"/>
    <property type="project" value="TreeGrafter"/>
</dbReference>
<dbReference type="GO" id="GO:0043565">
    <property type="term" value="F:sequence-specific DNA binding"/>
    <property type="evidence" value="ECO:0007669"/>
    <property type="project" value="TreeGrafter"/>
</dbReference>
<dbReference type="eggNOG" id="ENOG502QSY2">
    <property type="taxonomic scope" value="Eukaryota"/>
</dbReference>
<dbReference type="GO" id="GO:0005634">
    <property type="term" value="C:nucleus"/>
    <property type="evidence" value="ECO:0007669"/>
    <property type="project" value="UniProtKB-SubCell"/>
</dbReference>
<reference evidence="9" key="1">
    <citation type="journal article" date="2013" name="Genome Announc.">
        <title>Draft genome sequence of the grapevine dieback fungus Eutypa lata UCR-EL1.</title>
        <authorList>
            <person name="Blanco-Ulate B."/>
            <person name="Rolshausen P.E."/>
            <person name="Cantu D."/>
        </authorList>
    </citation>
    <scope>NUCLEOTIDE SEQUENCE [LARGE SCALE GENOMIC DNA]</scope>
    <source>
        <strain evidence="9">UCR-EL1</strain>
    </source>
</reference>
<dbReference type="HOGENOM" id="CLU_1245359_0_0_1"/>
<dbReference type="InterPro" id="IPR051711">
    <property type="entry name" value="Stress_Response_Reg"/>
</dbReference>
<evidence type="ECO:0000256" key="6">
    <source>
        <dbReference type="ARBA" id="ARBA00023242"/>
    </source>
</evidence>
<dbReference type="OrthoDB" id="422427at2759"/>
<evidence type="ECO:0000256" key="2">
    <source>
        <dbReference type="ARBA" id="ARBA00022833"/>
    </source>
</evidence>
<feature type="transmembrane region" description="Helical" evidence="7">
    <location>
        <begin position="140"/>
        <end position="159"/>
    </location>
</feature>
<dbReference type="CDD" id="cd12148">
    <property type="entry name" value="fungal_TF_MHR"/>
    <property type="match status" value="1"/>
</dbReference>
<gene>
    <name evidence="8" type="ORF">UCREL1_2721</name>
</gene>
<evidence type="ECO:0000256" key="5">
    <source>
        <dbReference type="ARBA" id="ARBA00023163"/>
    </source>
</evidence>
<dbReference type="STRING" id="1287681.M7TJY0"/>
<name>M7TJY0_EUTLA</name>
<dbReference type="OMA" id="LYITIMH"/>
<evidence type="ECO:0000256" key="3">
    <source>
        <dbReference type="ARBA" id="ARBA00023015"/>
    </source>
</evidence>
<evidence type="ECO:0000256" key="4">
    <source>
        <dbReference type="ARBA" id="ARBA00023125"/>
    </source>
</evidence>
<keyword evidence="4" id="KW-0238">DNA-binding</keyword>
<dbReference type="Proteomes" id="UP000012174">
    <property type="component" value="Unassembled WGS sequence"/>
</dbReference>
<dbReference type="PANTHER" id="PTHR47540">
    <property type="entry name" value="THIAMINE REPRESSIBLE GENES REGULATORY PROTEIN THI5"/>
    <property type="match status" value="1"/>
</dbReference>
<proteinExistence type="predicted"/>
<keyword evidence="7" id="KW-0812">Transmembrane</keyword>
<keyword evidence="7" id="KW-1133">Transmembrane helix</keyword>